<evidence type="ECO:0000313" key="2">
    <source>
        <dbReference type="EMBL" id="KAF8422588.1"/>
    </source>
</evidence>
<keyword evidence="3" id="KW-1185">Reference proteome</keyword>
<proteinExistence type="predicted"/>
<evidence type="ECO:0000256" key="1">
    <source>
        <dbReference type="SAM" id="MobiDB-lite"/>
    </source>
</evidence>
<dbReference type="AlphaFoldDB" id="A0AAD4BEE5"/>
<organism evidence="2 3">
    <name type="scientific">Boletus edulis BED1</name>
    <dbReference type="NCBI Taxonomy" id="1328754"/>
    <lineage>
        <taxon>Eukaryota</taxon>
        <taxon>Fungi</taxon>
        <taxon>Dikarya</taxon>
        <taxon>Basidiomycota</taxon>
        <taxon>Agaricomycotina</taxon>
        <taxon>Agaricomycetes</taxon>
        <taxon>Agaricomycetidae</taxon>
        <taxon>Boletales</taxon>
        <taxon>Boletineae</taxon>
        <taxon>Boletaceae</taxon>
        <taxon>Boletoideae</taxon>
        <taxon>Boletus</taxon>
    </lineage>
</organism>
<comment type="caution">
    <text evidence="2">The sequence shown here is derived from an EMBL/GenBank/DDBJ whole genome shotgun (WGS) entry which is preliminary data.</text>
</comment>
<reference evidence="2" key="2">
    <citation type="journal article" date="2020" name="Nat. Commun.">
        <title>Large-scale genome sequencing of mycorrhizal fungi provides insights into the early evolution of symbiotic traits.</title>
        <authorList>
            <person name="Miyauchi S."/>
            <person name="Kiss E."/>
            <person name="Kuo A."/>
            <person name="Drula E."/>
            <person name="Kohler A."/>
            <person name="Sanchez-Garcia M."/>
            <person name="Morin E."/>
            <person name="Andreopoulos B."/>
            <person name="Barry K.W."/>
            <person name="Bonito G."/>
            <person name="Buee M."/>
            <person name="Carver A."/>
            <person name="Chen C."/>
            <person name="Cichocki N."/>
            <person name="Clum A."/>
            <person name="Culley D."/>
            <person name="Crous P.W."/>
            <person name="Fauchery L."/>
            <person name="Girlanda M."/>
            <person name="Hayes R.D."/>
            <person name="Keri Z."/>
            <person name="LaButti K."/>
            <person name="Lipzen A."/>
            <person name="Lombard V."/>
            <person name="Magnuson J."/>
            <person name="Maillard F."/>
            <person name="Murat C."/>
            <person name="Nolan M."/>
            <person name="Ohm R.A."/>
            <person name="Pangilinan J."/>
            <person name="Pereira M.F."/>
            <person name="Perotto S."/>
            <person name="Peter M."/>
            <person name="Pfister S."/>
            <person name="Riley R."/>
            <person name="Sitrit Y."/>
            <person name="Stielow J.B."/>
            <person name="Szollosi G."/>
            <person name="Zifcakova L."/>
            <person name="Stursova M."/>
            <person name="Spatafora J.W."/>
            <person name="Tedersoo L."/>
            <person name="Vaario L.M."/>
            <person name="Yamada A."/>
            <person name="Yan M."/>
            <person name="Wang P."/>
            <person name="Xu J."/>
            <person name="Bruns T."/>
            <person name="Baldrian P."/>
            <person name="Vilgalys R."/>
            <person name="Dunand C."/>
            <person name="Henrissat B."/>
            <person name="Grigoriev I.V."/>
            <person name="Hibbett D."/>
            <person name="Nagy L.G."/>
            <person name="Martin F.M."/>
        </authorList>
    </citation>
    <scope>NUCLEOTIDE SEQUENCE</scope>
    <source>
        <strain evidence="2">BED1</strain>
    </source>
</reference>
<dbReference type="EMBL" id="WHUW01000124">
    <property type="protein sequence ID" value="KAF8422588.1"/>
    <property type="molecule type" value="Genomic_DNA"/>
</dbReference>
<gene>
    <name evidence="2" type="ORF">L210DRAFT_891761</name>
</gene>
<feature type="compositionally biased region" description="Polar residues" evidence="1">
    <location>
        <begin position="77"/>
        <end position="94"/>
    </location>
</feature>
<evidence type="ECO:0000313" key="3">
    <source>
        <dbReference type="Proteomes" id="UP001194468"/>
    </source>
</evidence>
<dbReference type="Proteomes" id="UP001194468">
    <property type="component" value="Unassembled WGS sequence"/>
</dbReference>
<reference evidence="2" key="1">
    <citation type="submission" date="2019-10" db="EMBL/GenBank/DDBJ databases">
        <authorList>
            <consortium name="DOE Joint Genome Institute"/>
            <person name="Kuo A."/>
            <person name="Miyauchi S."/>
            <person name="Kiss E."/>
            <person name="Drula E."/>
            <person name="Kohler A."/>
            <person name="Sanchez-Garcia M."/>
            <person name="Andreopoulos B."/>
            <person name="Barry K.W."/>
            <person name="Bonito G."/>
            <person name="Buee M."/>
            <person name="Carver A."/>
            <person name="Chen C."/>
            <person name="Cichocki N."/>
            <person name="Clum A."/>
            <person name="Culley D."/>
            <person name="Crous P.W."/>
            <person name="Fauchery L."/>
            <person name="Girlanda M."/>
            <person name="Hayes R."/>
            <person name="Keri Z."/>
            <person name="LaButti K."/>
            <person name="Lipzen A."/>
            <person name="Lombard V."/>
            <person name="Magnuson J."/>
            <person name="Maillard F."/>
            <person name="Morin E."/>
            <person name="Murat C."/>
            <person name="Nolan M."/>
            <person name="Ohm R."/>
            <person name="Pangilinan J."/>
            <person name="Pereira M."/>
            <person name="Perotto S."/>
            <person name="Peter M."/>
            <person name="Riley R."/>
            <person name="Sitrit Y."/>
            <person name="Stielow B."/>
            <person name="Szollosi G."/>
            <person name="Zifcakova L."/>
            <person name="Stursova M."/>
            <person name="Spatafora J.W."/>
            <person name="Tedersoo L."/>
            <person name="Vaario L.-M."/>
            <person name="Yamada A."/>
            <person name="Yan M."/>
            <person name="Wang P."/>
            <person name="Xu J."/>
            <person name="Bruns T."/>
            <person name="Baldrian P."/>
            <person name="Vilgalys R."/>
            <person name="Henrissat B."/>
            <person name="Grigoriev I.V."/>
            <person name="Hibbett D."/>
            <person name="Nagy L.G."/>
            <person name="Martin F.M."/>
        </authorList>
    </citation>
    <scope>NUCLEOTIDE SEQUENCE</scope>
    <source>
        <strain evidence="2">BED1</strain>
    </source>
</reference>
<sequence>MVDHHVADKLYHLDEDTGGYKCPLCPFSGLPFSLYTHLHSHFLPHLPTDDLAASHSDSEESHGPPLSKKRKLPPDTPGTQGPSAVIQSRPSHQNPFAKKPRNDSTQPQHPRVASLLSIQEPSTPSPNPGMLTPPSSLTTNHHRGKGDSLPVAVALLRTGLVVELQSQSLVVSKFLNTHKGMCLLHTLLCRSAIHPHTSLSSCDLGKWFQDSDYQSFRSAFRMENNHGRCASCGCPKIETITHEGSWNGSPRNCKDEDLQDWVLGLAFHTWNFVDLREKVFQLLEIPPGSFESGIEGRTLFARWLGQKNGRDLSWVASNLLDILFVVANNATQLFGRFSYDQEA</sequence>
<protein>
    <submittedName>
        <fullName evidence="2">Uncharacterized protein</fullName>
    </submittedName>
</protein>
<feature type="region of interest" description="Disordered" evidence="1">
    <location>
        <begin position="52"/>
        <end position="145"/>
    </location>
</feature>
<accession>A0AAD4BEE5</accession>
<name>A0AAD4BEE5_BOLED</name>